<dbReference type="RefSeq" id="WP_106185119.1">
    <property type="nucleotide sequence ID" value="NZ_PVTF01000001.1"/>
</dbReference>
<keyword evidence="2" id="KW-1185">Reference proteome</keyword>
<sequence length="456" mass="49581">MVFQIAVGSTELTPKVPAFPSLWMGGYGWSPRGSSPGNVARELKAHCMVIWDDGYPNVLLRADLISIPRDMNQWIRGTLIDEGLLADTDFLMVSSHTHSGPLVGDIRPNPYILMGLNQADIDAVNGTTNVLIDRLLDLVRATLNKTRTTVTFRYAETTANIGYNRVENQTYVMNTVPILVARKANNNRVAVLFGAGSHPVSRGNDTTFDCDYPGRAAAQIEASLGVPAMFFQGTCGDQNANEPRGNSQVVNLGDKLANAVINKINANTGFTNVTGPIMTRIEEVQLPFAVDTTNPTVVANLRNRYAARLTQFPTDDVNYRHAKVMVDMIDGPGLPTHIAMPIQRWRFNGLTILALSHEVLSGFHVKLKAAYTGKLWVMGYANEVEAYIAPDNVLWNGGYEAGFEWPDNTIAGGGSYAEVYAWPAPLKASPVGVSPAVAGSAEKIIMDCCLDLLNNP</sequence>
<evidence type="ECO:0000313" key="1">
    <source>
        <dbReference type="EMBL" id="PRY46029.1"/>
    </source>
</evidence>
<reference evidence="1 2" key="1">
    <citation type="submission" date="2018-03" db="EMBL/GenBank/DDBJ databases">
        <title>Genomic Encyclopedia of Archaeal and Bacterial Type Strains, Phase II (KMG-II): from individual species to whole genera.</title>
        <authorList>
            <person name="Goeker M."/>
        </authorList>
    </citation>
    <scope>NUCLEOTIDE SEQUENCE [LARGE SCALE GENOMIC DNA]</scope>
    <source>
        <strain evidence="1 2">DSM 44720</strain>
    </source>
</reference>
<protein>
    <recommendedName>
        <fullName evidence="3">Neutral/alkaline ceramidase-like enzyme</fullName>
    </recommendedName>
</protein>
<proteinExistence type="predicted"/>
<dbReference type="Proteomes" id="UP000239494">
    <property type="component" value="Unassembled WGS sequence"/>
</dbReference>
<gene>
    <name evidence="1" type="ORF">CLV43_101293</name>
</gene>
<accession>A0A2T0TK74</accession>
<dbReference type="AlphaFoldDB" id="A0A2T0TK74"/>
<dbReference type="EMBL" id="PVTF01000001">
    <property type="protein sequence ID" value="PRY46029.1"/>
    <property type="molecule type" value="Genomic_DNA"/>
</dbReference>
<name>A0A2T0TK74_9PSEU</name>
<organism evidence="1 2">
    <name type="scientific">Umezawaea tangerina</name>
    <dbReference type="NCBI Taxonomy" id="84725"/>
    <lineage>
        <taxon>Bacteria</taxon>
        <taxon>Bacillati</taxon>
        <taxon>Actinomycetota</taxon>
        <taxon>Actinomycetes</taxon>
        <taxon>Pseudonocardiales</taxon>
        <taxon>Pseudonocardiaceae</taxon>
        <taxon>Umezawaea</taxon>
    </lineage>
</organism>
<evidence type="ECO:0000313" key="2">
    <source>
        <dbReference type="Proteomes" id="UP000239494"/>
    </source>
</evidence>
<evidence type="ECO:0008006" key="3">
    <source>
        <dbReference type="Google" id="ProtNLM"/>
    </source>
</evidence>
<dbReference type="OrthoDB" id="2579961at2"/>
<comment type="caution">
    <text evidence="1">The sequence shown here is derived from an EMBL/GenBank/DDBJ whole genome shotgun (WGS) entry which is preliminary data.</text>
</comment>